<protein>
    <recommendedName>
        <fullName evidence="3">Adenylosuccinate lyase</fullName>
    </recommendedName>
</protein>
<name>A0ABM7S5F6_9FLAO</name>
<accession>A0ABM7S5F6</accession>
<keyword evidence="2" id="KW-1185">Reference proteome</keyword>
<dbReference type="Proteomes" id="UP000825258">
    <property type="component" value="Chromosome"/>
</dbReference>
<gene>
    <name evidence="1" type="ORF">KK2020170_11410</name>
</gene>
<evidence type="ECO:0008006" key="3">
    <source>
        <dbReference type="Google" id="ProtNLM"/>
    </source>
</evidence>
<sequence length="181" mass="20993">MLTELELKLLESDAHRTSRMSACNFVIRKEKIEELAQIAFNISHKSHVMAFWTLEFVCEKKLKMFVPFIDSLCEVLPKLTDDSAIRPATKICYFLAKSNHRKNGITLSHEQEHNIIEALIDRLIQEEKVAAKVYAMKALFVFGKKYDWINNELKEILVQDFPNHSAAYKSASKHILKKLNK</sequence>
<dbReference type="EMBL" id="AP024749">
    <property type="protein sequence ID" value="BCY28273.1"/>
    <property type="molecule type" value="Genomic_DNA"/>
</dbReference>
<evidence type="ECO:0000313" key="2">
    <source>
        <dbReference type="Proteomes" id="UP000825258"/>
    </source>
</evidence>
<dbReference type="RefSeq" id="WP_221259876.1">
    <property type="nucleotide sequence ID" value="NZ_AP024749.1"/>
</dbReference>
<organism evidence="1 2">
    <name type="scientific">Flavobacterium okayamense</name>
    <dbReference type="NCBI Taxonomy" id="2830782"/>
    <lineage>
        <taxon>Bacteria</taxon>
        <taxon>Pseudomonadati</taxon>
        <taxon>Bacteroidota</taxon>
        <taxon>Flavobacteriia</taxon>
        <taxon>Flavobacteriales</taxon>
        <taxon>Flavobacteriaceae</taxon>
        <taxon>Flavobacterium</taxon>
    </lineage>
</organism>
<reference evidence="1 2" key="1">
    <citation type="submission" date="2021-06" db="EMBL/GenBank/DDBJ databases">
        <title>Whole genome sequences of Flavobacterium sp. KK2020170 and assembly.</title>
        <authorList>
            <person name="Kitahara K."/>
            <person name="Miyoshi S."/>
            <person name="Uesaka K."/>
        </authorList>
    </citation>
    <scope>NUCLEOTIDE SEQUENCE [LARGE SCALE GENOMIC DNA]</scope>
    <source>
        <strain evidence="1 2">KK2020170</strain>
    </source>
</reference>
<evidence type="ECO:0000313" key="1">
    <source>
        <dbReference type="EMBL" id="BCY28273.1"/>
    </source>
</evidence>
<proteinExistence type="predicted"/>